<dbReference type="Pfam" id="PF14543">
    <property type="entry name" value="TAXi_N"/>
    <property type="match status" value="1"/>
</dbReference>
<dbReference type="EMBL" id="CAMAPF010000138">
    <property type="protein sequence ID" value="CAH9106751.1"/>
    <property type="molecule type" value="Genomic_DNA"/>
</dbReference>
<comment type="similarity">
    <text evidence="1">Belongs to the peptidase A1 family.</text>
</comment>
<dbReference type="PANTHER" id="PTHR13683:SF750">
    <property type="entry name" value="ASPARTYL PROTEASE AED1"/>
    <property type="match status" value="1"/>
</dbReference>
<accession>A0AAV0DTD9</accession>
<keyword evidence="5" id="KW-1185">Reference proteome</keyword>
<organism evidence="3 5">
    <name type="scientific">Cuscuta epithymum</name>
    <dbReference type="NCBI Taxonomy" id="186058"/>
    <lineage>
        <taxon>Eukaryota</taxon>
        <taxon>Viridiplantae</taxon>
        <taxon>Streptophyta</taxon>
        <taxon>Embryophyta</taxon>
        <taxon>Tracheophyta</taxon>
        <taxon>Spermatophyta</taxon>
        <taxon>Magnoliopsida</taxon>
        <taxon>eudicotyledons</taxon>
        <taxon>Gunneridae</taxon>
        <taxon>Pentapetalae</taxon>
        <taxon>asterids</taxon>
        <taxon>lamiids</taxon>
        <taxon>Solanales</taxon>
        <taxon>Convolvulaceae</taxon>
        <taxon>Cuscuteae</taxon>
        <taxon>Cuscuta</taxon>
        <taxon>Cuscuta subgen. Cuscuta</taxon>
    </lineage>
</organism>
<evidence type="ECO:0000313" key="3">
    <source>
        <dbReference type="EMBL" id="CAH9106751.1"/>
    </source>
</evidence>
<dbReference type="InterPro" id="IPR001461">
    <property type="entry name" value="Aspartic_peptidase_A1"/>
</dbReference>
<dbReference type="Proteomes" id="UP001152523">
    <property type="component" value="Unassembled WGS sequence"/>
</dbReference>
<dbReference type="EMBL" id="CAMAPF010001042">
    <property type="protein sequence ID" value="CAH9142559.1"/>
    <property type="molecule type" value="Genomic_DNA"/>
</dbReference>
<dbReference type="InterPro" id="IPR032861">
    <property type="entry name" value="TAXi_N"/>
</dbReference>
<reference evidence="3" key="1">
    <citation type="submission" date="2022-07" db="EMBL/GenBank/DDBJ databases">
        <authorList>
            <person name="Macas J."/>
            <person name="Novak P."/>
            <person name="Neumann P."/>
        </authorList>
    </citation>
    <scope>NUCLEOTIDE SEQUENCE</scope>
</reference>
<proteinExistence type="inferred from homology"/>
<dbReference type="AlphaFoldDB" id="A0AAV0DTD9"/>
<evidence type="ECO:0000313" key="5">
    <source>
        <dbReference type="Proteomes" id="UP001152523"/>
    </source>
</evidence>
<dbReference type="PANTHER" id="PTHR13683">
    <property type="entry name" value="ASPARTYL PROTEASES"/>
    <property type="match status" value="1"/>
</dbReference>
<name>A0AAV0DTD9_9ASTE</name>
<evidence type="ECO:0000313" key="4">
    <source>
        <dbReference type="EMBL" id="CAH9142559.1"/>
    </source>
</evidence>
<dbReference type="Gene3D" id="2.40.70.10">
    <property type="entry name" value="Acid Proteases"/>
    <property type="match status" value="2"/>
</dbReference>
<dbReference type="Pfam" id="PF14541">
    <property type="entry name" value="TAXi_C"/>
    <property type="match status" value="1"/>
</dbReference>
<dbReference type="GO" id="GO:0004190">
    <property type="term" value="F:aspartic-type endopeptidase activity"/>
    <property type="evidence" value="ECO:0007669"/>
    <property type="project" value="InterPro"/>
</dbReference>
<dbReference type="InterPro" id="IPR033121">
    <property type="entry name" value="PEPTIDASE_A1"/>
</dbReference>
<evidence type="ECO:0000256" key="1">
    <source>
        <dbReference type="ARBA" id="ARBA00007447"/>
    </source>
</evidence>
<dbReference type="InterPro" id="IPR021109">
    <property type="entry name" value="Peptidase_aspartic_dom_sf"/>
</dbReference>
<sequence length="448" mass="48225">MMASDKINENGASKFLQASNMFILLVLILATLVSFNCSASLEGGKGVRLEVLNKLKSSGIIGQHAVQVELGSRNSKLSLVLDTAIDLTWIQCQPCKGCSEQLPIFNYSSSETYSDLPCSSGYCSALAAVKGEESGPECRNSTSPCEYQLGYSYAPGRLGKDQLSFAAGGGGAEAAVLLNDFVFWCGNASGYLSGGGVEAGAMGLGKGGNLSILYQQAAASNESRGLEKCFSYCLTTVNGAGGHLTFGCQQEAAAVMNYTNFYKTPDEPHAMWYTTKVSAISVNGRKLNYTITERERTSNTTRNVTRPLFAFDTTVETATPISLLPPTIYKALNDSFTHLMQGYPRAPPATSDPLLFDNCYNLKTLSAADVRRITPSISFTFGDNTVVDLDPSAVMYPVNPDNSQVCLAFTPNRRDEDIPVIGALQQQTLGVFFDIPRGRMGFKHHDCT</sequence>
<dbReference type="InterPro" id="IPR032799">
    <property type="entry name" value="TAXi_C"/>
</dbReference>
<protein>
    <recommendedName>
        <fullName evidence="2">Peptidase A1 domain-containing protein</fullName>
    </recommendedName>
</protein>
<dbReference type="PROSITE" id="PS51767">
    <property type="entry name" value="PEPTIDASE_A1"/>
    <property type="match status" value="1"/>
</dbReference>
<gene>
    <name evidence="3" type="ORF">CEPIT_LOCUS17726</name>
    <name evidence="4" type="ORF">CEPIT_LOCUS39997</name>
</gene>
<evidence type="ECO:0000259" key="2">
    <source>
        <dbReference type="PROSITE" id="PS51767"/>
    </source>
</evidence>
<dbReference type="GO" id="GO:0006508">
    <property type="term" value="P:proteolysis"/>
    <property type="evidence" value="ECO:0007669"/>
    <property type="project" value="InterPro"/>
</dbReference>
<comment type="caution">
    <text evidence="3">The sequence shown here is derived from an EMBL/GenBank/DDBJ whole genome shotgun (WGS) entry which is preliminary data.</text>
</comment>
<feature type="domain" description="Peptidase A1" evidence="2">
    <location>
        <begin position="64"/>
        <end position="443"/>
    </location>
</feature>
<dbReference type="SUPFAM" id="SSF50630">
    <property type="entry name" value="Acid proteases"/>
    <property type="match status" value="1"/>
</dbReference>